<accession>A0AAV6VHN9</accession>
<sequence length="71" mass="8173">MWYVLPCDNVWYSTVIYHFPRCKCVPTHAFIGSMRFIIVGGGHPLLASRKAFFPKQQEHILGGKRHISNTL</sequence>
<evidence type="ECO:0000313" key="1">
    <source>
        <dbReference type="EMBL" id="KAG8195651.1"/>
    </source>
</evidence>
<protein>
    <submittedName>
        <fullName evidence="1">Uncharacterized protein</fullName>
    </submittedName>
</protein>
<keyword evidence="2" id="KW-1185">Reference proteome</keyword>
<reference evidence="1 2" key="1">
    <citation type="journal article" date="2022" name="Nat. Ecol. Evol.">
        <title>A masculinizing supergene underlies an exaggerated male reproductive morph in a spider.</title>
        <authorList>
            <person name="Hendrickx F."/>
            <person name="De Corte Z."/>
            <person name="Sonet G."/>
            <person name="Van Belleghem S.M."/>
            <person name="Kostlbacher S."/>
            <person name="Vangestel C."/>
        </authorList>
    </citation>
    <scope>NUCLEOTIDE SEQUENCE [LARGE SCALE GENOMIC DNA]</scope>
    <source>
        <strain evidence="1">W744_W776</strain>
    </source>
</reference>
<organism evidence="1 2">
    <name type="scientific">Oedothorax gibbosus</name>
    <dbReference type="NCBI Taxonomy" id="931172"/>
    <lineage>
        <taxon>Eukaryota</taxon>
        <taxon>Metazoa</taxon>
        <taxon>Ecdysozoa</taxon>
        <taxon>Arthropoda</taxon>
        <taxon>Chelicerata</taxon>
        <taxon>Arachnida</taxon>
        <taxon>Araneae</taxon>
        <taxon>Araneomorphae</taxon>
        <taxon>Entelegynae</taxon>
        <taxon>Araneoidea</taxon>
        <taxon>Linyphiidae</taxon>
        <taxon>Erigoninae</taxon>
        <taxon>Oedothorax</taxon>
    </lineage>
</organism>
<gene>
    <name evidence="1" type="ORF">JTE90_004986</name>
</gene>
<dbReference type="EMBL" id="JAFNEN010000082">
    <property type="protein sequence ID" value="KAG8195651.1"/>
    <property type="molecule type" value="Genomic_DNA"/>
</dbReference>
<evidence type="ECO:0000313" key="2">
    <source>
        <dbReference type="Proteomes" id="UP000827092"/>
    </source>
</evidence>
<name>A0AAV6VHN9_9ARAC</name>
<dbReference type="Proteomes" id="UP000827092">
    <property type="component" value="Unassembled WGS sequence"/>
</dbReference>
<comment type="caution">
    <text evidence="1">The sequence shown here is derived from an EMBL/GenBank/DDBJ whole genome shotgun (WGS) entry which is preliminary data.</text>
</comment>
<dbReference type="AlphaFoldDB" id="A0AAV6VHN9"/>
<proteinExistence type="predicted"/>